<evidence type="ECO:0000313" key="3">
    <source>
        <dbReference type="EMBL" id="MDR7092075.1"/>
    </source>
</evidence>
<feature type="domain" description="Fatty acid desaturase" evidence="2">
    <location>
        <begin position="70"/>
        <end position="273"/>
    </location>
</feature>
<name>A0ABU1V3W2_9GAMM</name>
<evidence type="ECO:0000259" key="2">
    <source>
        <dbReference type="Pfam" id="PF00487"/>
    </source>
</evidence>
<organism evidence="3 4">
    <name type="scientific">Cellvibrio fibrivorans</name>
    <dbReference type="NCBI Taxonomy" id="126350"/>
    <lineage>
        <taxon>Bacteria</taxon>
        <taxon>Pseudomonadati</taxon>
        <taxon>Pseudomonadota</taxon>
        <taxon>Gammaproteobacteria</taxon>
        <taxon>Cellvibrionales</taxon>
        <taxon>Cellvibrionaceae</taxon>
        <taxon>Cellvibrio</taxon>
    </lineage>
</organism>
<dbReference type="Proteomes" id="UP001253595">
    <property type="component" value="Unassembled WGS sequence"/>
</dbReference>
<gene>
    <name evidence="3" type="ORF">J2X05_004115</name>
</gene>
<keyword evidence="4" id="KW-1185">Reference proteome</keyword>
<dbReference type="Pfam" id="PF00487">
    <property type="entry name" value="FA_desaturase"/>
    <property type="match status" value="1"/>
</dbReference>
<dbReference type="InterPro" id="IPR005804">
    <property type="entry name" value="FA_desaturase_dom"/>
</dbReference>
<dbReference type="EMBL" id="JAVDVX010000010">
    <property type="protein sequence ID" value="MDR7092075.1"/>
    <property type="molecule type" value="Genomic_DNA"/>
</dbReference>
<reference evidence="3 4" key="1">
    <citation type="submission" date="2023-07" db="EMBL/GenBank/DDBJ databases">
        <title>Sorghum-associated microbial communities from plants grown in Nebraska, USA.</title>
        <authorList>
            <person name="Schachtman D."/>
        </authorList>
    </citation>
    <scope>NUCLEOTIDE SEQUENCE [LARGE SCALE GENOMIC DNA]</scope>
    <source>
        <strain evidence="3 4">BE190</strain>
    </source>
</reference>
<dbReference type="RefSeq" id="WP_310076076.1">
    <property type="nucleotide sequence ID" value="NZ_JAVDVX010000010.1"/>
</dbReference>
<keyword evidence="1" id="KW-0812">Transmembrane</keyword>
<sequence>MNNLDSHRHSHAHAHALLDTQSVRWKDLVKYQRFETARELCLPLPWLLLAVVCGQQATAVGATGSVQWGWIVAMGIAVIYVFMLGLRVAHNAFHGTLGLTPSGDHWVMGVISVMMLGSSHAINYTHMYHHKHCMQKGDVEGELATLPFGRALLKSPIYPVYIHIVALRDAPKLQKRWILAELAVSALLQCMMLVWFESPVYGLYSLMMLVANLSAPMVGIWAVHRQCEGSAVNARSCRSRVVNFLTCGMFYHAEHHLFPAVPTRHLAELAMRIDATEVRFLGVTELG</sequence>
<keyword evidence="1" id="KW-1133">Transmembrane helix</keyword>
<comment type="caution">
    <text evidence="3">The sequence shown here is derived from an EMBL/GenBank/DDBJ whole genome shotgun (WGS) entry which is preliminary data.</text>
</comment>
<accession>A0ABU1V3W2</accession>
<feature type="transmembrane region" description="Helical" evidence="1">
    <location>
        <begin position="177"/>
        <end position="196"/>
    </location>
</feature>
<evidence type="ECO:0000313" key="4">
    <source>
        <dbReference type="Proteomes" id="UP001253595"/>
    </source>
</evidence>
<proteinExistence type="predicted"/>
<keyword evidence="1" id="KW-0472">Membrane</keyword>
<feature type="transmembrane region" description="Helical" evidence="1">
    <location>
        <begin position="202"/>
        <end position="223"/>
    </location>
</feature>
<feature type="transmembrane region" description="Helical" evidence="1">
    <location>
        <begin position="106"/>
        <end position="126"/>
    </location>
</feature>
<evidence type="ECO:0000256" key="1">
    <source>
        <dbReference type="SAM" id="Phobius"/>
    </source>
</evidence>
<feature type="transmembrane region" description="Helical" evidence="1">
    <location>
        <begin position="68"/>
        <end position="86"/>
    </location>
</feature>
<protein>
    <submittedName>
        <fullName evidence="3">Fatty acid desaturase</fullName>
    </submittedName>
</protein>